<evidence type="ECO:0000256" key="2">
    <source>
        <dbReference type="ARBA" id="ARBA00022771"/>
    </source>
</evidence>
<comment type="caution">
    <text evidence="4">The sequence shown here is derived from an EMBL/GenBank/DDBJ whole genome shotgun (WGS) entry which is preliminary data.</text>
</comment>
<dbReference type="SMART" id="SM00184">
    <property type="entry name" value="RING"/>
    <property type="match status" value="1"/>
</dbReference>
<dbReference type="InterPro" id="IPR001841">
    <property type="entry name" value="Znf_RING"/>
</dbReference>
<name>A0A8J1XJ62_OWEFU</name>
<dbReference type="Pfam" id="PF00097">
    <property type="entry name" value="zf-C3HC4"/>
    <property type="match status" value="1"/>
</dbReference>
<dbReference type="OrthoDB" id="10039644at2759"/>
<dbReference type="InterPro" id="IPR017907">
    <property type="entry name" value="Znf_RING_CS"/>
</dbReference>
<proteinExistence type="predicted"/>
<dbReference type="InterPro" id="IPR011042">
    <property type="entry name" value="6-blade_b-propeller_TolB-like"/>
</dbReference>
<accession>A0A8J1XJ62</accession>
<keyword evidence="3" id="KW-0862">Zinc</keyword>
<dbReference type="Gene3D" id="2.120.10.30">
    <property type="entry name" value="TolB, C-terminal domain"/>
    <property type="match status" value="1"/>
</dbReference>
<dbReference type="SUPFAM" id="SSF57850">
    <property type="entry name" value="RING/U-box"/>
    <property type="match status" value="1"/>
</dbReference>
<dbReference type="EMBL" id="CAIIXF020000011">
    <property type="protein sequence ID" value="CAH1799402.1"/>
    <property type="molecule type" value="Genomic_DNA"/>
</dbReference>
<dbReference type="Proteomes" id="UP000749559">
    <property type="component" value="Unassembled WGS sequence"/>
</dbReference>
<dbReference type="Gene3D" id="3.30.40.10">
    <property type="entry name" value="Zinc/RING finger domain, C3HC4 (zinc finger)"/>
    <property type="match status" value="1"/>
</dbReference>
<protein>
    <submittedName>
        <fullName evidence="4">Uncharacterized protein</fullName>
    </submittedName>
</protein>
<dbReference type="InterPro" id="IPR013083">
    <property type="entry name" value="Znf_RING/FYVE/PHD"/>
</dbReference>
<dbReference type="GO" id="GO:0061630">
    <property type="term" value="F:ubiquitin protein ligase activity"/>
    <property type="evidence" value="ECO:0007669"/>
    <property type="project" value="TreeGrafter"/>
</dbReference>
<dbReference type="InterPro" id="IPR018957">
    <property type="entry name" value="Znf_C3HC4_RING-type"/>
</dbReference>
<evidence type="ECO:0000313" key="5">
    <source>
        <dbReference type="Proteomes" id="UP000749559"/>
    </source>
</evidence>
<sequence length="239" mass="27451">MARIDSADKYTNGLALLMCKFCQDYYHNPKILEPCRHTFCLKCIQSVINHQSYRDVMEYKIFCPACRYTCTVPFGGAAGLQSNRFIKALSDFWTDRLTVENFSIKHNDYKEELEFRKVTLTNKAKDEDDYNFDIKHDLTKAEKMDFVSEQNKNCKMPGICVDDLGNTIVAEYKNHRVALYAPDGTFIRYILTEESGLKNPTALCVDTRKNLIVGTGDGQLIVAKYRSDALPRMPGEEDY</sequence>
<evidence type="ECO:0000256" key="3">
    <source>
        <dbReference type="ARBA" id="ARBA00022833"/>
    </source>
</evidence>
<dbReference type="InterPro" id="IPR047153">
    <property type="entry name" value="TRIM45/56/19-like"/>
</dbReference>
<dbReference type="AlphaFoldDB" id="A0A8J1XJ62"/>
<dbReference type="PROSITE" id="PS00518">
    <property type="entry name" value="ZF_RING_1"/>
    <property type="match status" value="1"/>
</dbReference>
<dbReference type="SUPFAM" id="SSF101898">
    <property type="entry name" value="NHL repeat"/>
    <property type="match status" value="1"/>
</dbReference>
<evidence type="ECO:0000313" key="4">
    <source>
        <dbReference type="EMBL" id="CAH1799402.1"/>
    </source>
</evidence>
<organism evidence="4 5">
    <name type="scientific">Owenia fusiformis</name>
    <name type="common">Polychaete worm</name>
    <dbReference type="NCBI Taxonomy" id="6347"/>
    <lineage>
        <taxon>Eukaryota</taxon>
        <taxon>Metazoa</taxon>
        <taxon>Spiralia</taxon>
        <taxon>Lophotrochozoa</taxon>
        <taxon>Annelida</taxon>
        <taxon>Polychaeta</taxon>
        <taxon>Sedentaria</taxon>
        <taxon>Canalipalpata</taxon>
        <taxon>Sabellida</taxon>
        <taxon>Oweniida</taxon>
        <taxon>Oweniidae</taxon>
        <taxon>Owenia</taxon>
    </lineage>
</organism>
<gene>
    <name evidence="4" type="ORF">OFUS_LOCUS23414</name>
</gene>
<keyword evidence="2" id="KW-0863">Zinc-finger</keyword>
<dbReference type="PANTHER" id="PTHR25462">
    <property type="entry name" value="BONUS, ISOFORM C-RELATED"/>
    <property type="match status" value="1"/>
</dbReference>
<dbReference type="GO" id="GO:0008270">
    <property type="term" value="F:zinc ion binding"/>
    <property type="evidence" value="ECO:0007669"/>
    <property type="project" value="UniProtKB-KW"/>
</dbReference>
<keyword evidence="5" id="KW-1185">Reference proteome</keyword>
<dbReference type="PANTHER" id="PTHR25462:SF291">
    <property type="entry name" value="E3 UBIQUITIN-PROTEIN LIGASE TRIM45"/>
    <property type="match status" value="1"/>
</dbReference>
<evidence type="ECO:0000256" key="1">
    <source>
        <dbReference type="ARBA" id="ARBA00022723"/>
    </source>
</evidence>
<reference evidence="4" key="1">
    <citation type="submission" date="2022-03" db="EMBL/GenBank/DDBJ databases">
        <authorList>
            <person name="Martin C."/>
        </authorList>
    </citation>
    <scope>NUCLEOTIDE SEQUENCE</scope>
</reference>
<keyword evidence="1" id="KW-0479">Metal-binding</keyword>
<dbReference type="PROSITE" id="PS50089">
    <property type="entry name" value="ZF_RING_2"/>
    <property type="match status" value="1"/>
</dbReference>